<dbReference type="eggNOG" id="COG0111">
    <property type="taxonomic scope" value="Bacteria"/>
</dbReference>
<dbReference type="PATRIC" id="fig|742726.3.peg.2895"/>
<dbReference type="OrthoDB" id="1522997at2"/>
<keyword evidence="3 5" id="KW-0520">NAD</keyword>
<comment type="subunit">
    <text evidence="5">Homodimer.</text>
</comment>
<accession>K0WS52</accession>
<evidence type="ECO:0000256" key="1">
    <source>
        <dbReference type="ARBA" id="ARBA00022490"/>
    </source>
</evidence>
<feature type="binding site" evidence="5">
    <location>
        <position position="70"/>
    </location>
    <ligand>
        <name>substrate</name>
    </ligand>
</feature>
<keyword evidence="1 5" id="KW-0963">Cytoplasm</keyword>
<dbReference type="InterPro" id="IPR038251">
    <property type="entry name" value="PdxB_dimer_sf"/>
</dbReference>
<feature type="active site" description="Proton donor" evidence="5">
    <location>
        <position position="258"/>
    </location>
</feature>
<dbReference type="STRING" id="742726.HMPREF9448_02780"/>
<feature type="binding site" evidence="5">
    <location>
        <position position="236"/>
    </location>
    <ligand>
        <name>NAD(+)</name>
        <dbReference type="ChEBI" id="CHEBI:57540"/>
    </ligand>
</feature>
<dbReference type="Proteomes" id="UP000006044">
    <property type="component" value="Unassembled WGS sequence"/>
</dbReference>
<evidence type="ECO:0000313" key="10">
    <source>
        <dbReference type="Proteomes" id="UP000006044"/>
    </source>
</evidence>
<evidence type="ECO:0000256" key="2">
    <source>
        <dbReference type="ARBA" id="ARBA00023002"/>
    </source>
</evidence>
<dbReference type="InterPro" id="IPR006140">
    <property type="entry name" value="D-isomer_DH_NAD-bd"/>
</dbReference>
<dbReference type="Gene3D" id="3.40.50.720">
    <property type="entry name" value="NAD(P)-binding Rossmann-like Domain"/>
    <property type="match status" value="2"/>
</dbReference>
<dbReference type="GO" id="GO:0051287">
    <property type="term" value="F:NAD binding"/>
    <property type="evidence" value="ECO:0007669"/>
    <property type="project" value="InterPro"/>
</dbReference>
<dbReference type="HOGENOM" id="CLU_019796_4_0_10"/>
<dbReference type="NCBIfam" id="NF001309">
    <property type="entry name" value="PRK00257.1"/>
    <property type="match status" value="1"/>
</dbReference>
<feature type="domain" description="D-isomer specific 2-hydroxyacid dehydrogenase catalytic" evidence="6">
    <location>
        <begin position="29"/>
        <end position="289"/>
    </location>
</feature>
<dbReference type="SUPFAM" id="SSF51735">
    <property type="entry name" value="NAD(P)-binding Rossmann-fold domains"/>
    <property type="match status" value="1"/>
</dbReference>
<dbReference type="GO" id="GO:0005737">
    <property type="term" value="C:cytoplasm"/>
    <property type="evidence" value="ECO:0007669"/>
    <property type="project" value="UniProtKB-SubCell"/>
</dbReference>
<dbReference type="GO" id="GO:0008615">
    <property type="term" value="P:pyridoxine biosynthetic process"/>
    <property type="evidence" value="ECO:0007669"/>
    <property type="project" value="UniProtKB-UniRule"/>
</dbReference>
<dbReference type="InterPro" id="IPR036291">
    <property type="entry name" value="NAD(P)-bd_dom_sf"/>
</dbReference>
<dbReference type="SUPFAM" id="SSF52283">
    <property type="entry name" value="Formate/glycerate dehydrogenase catalytic domain-like"/>
    <property type="match status" value="1"/>
</dbReference>
<protein>
    <recommendedName>
        <fullName evidence="5">Erythronate-4-phosphate dehydrogenase</fullName>
        <ecNumber evidence="5">1.1.1.290</ecNumber>
    </recommendedName>
</protein>
<feature type="active site" evidence="5">
    <location>
        <position position="241"/>
    </location>
</feature>
<reference evidence="9 10" key="1">
    <citation type="submission" date="2012-08" db="EMBL/GenBank/DDBJ databases">
        <title>The Genome Sequence of Barnesiella intestinihominis YIT 11860.</title>
        <authorList>
            <consortium name="The Broad Institute Genome Sequencing Platform"/>
            <person name="Earl A."/>
            <person name="Ward D."/>
            <person name="Feldgarden M."/>
            <person name="Gevers D."/>
            <person name="Morotomi M."/>
            <person name="Walker B."/>
            <person name="Young S.K."/>
            <person name="Zeng Q."/>
            <person name="Gargeya S."/>
            <person name="Fitzgerald M."/>
            <person name="Haas B."/>
            <person name="Abouelleil A."/>
            <person name="Alvarado L."/>
            <person name="Arachchi H.M."/>
            <person name="Berlin A.M."/>
            <person name="Chapman S.B."/>
            <person name="Goldberg J."/>
            <person name="Griggs A."/>
            <person name="Gujja S."/>
            <person name="Hansen M."/>
            <person name="Howarth C."/>
            <person name="Imamovic A."/>
            <person name="Larimer J."/>
            <person name="McCowen C."/>
            <person name="Montmayeur A."/>
            <person name="Murphy C."/>
            <person name="Neiman D."/>
            <person name="Pearson M."/>
            <person name="Priest M."/>
            <person name="Roberts A."/>
            <person name="Saif S."/>
            <person name="Shea T."/>
            <person name="Sisk P."/>
            <person name="Sykes S."/>
            <person name="Wortman J."/>
            <person name="Nusbaum C."/>
            <person name="Birren B."/>
        </authorList>
    </citation>
    <scope>NUCLEOTIDE SEQUENCE [LARGE SCALE GENOMIC DNA]</scope>
    <source>
        <strain evidence="9 10">YIT 11860</strain>
    </source>
</reference>
<comment type="similarity">
    <text evidence="5">Belongs to the D-isomer specific 2-hydroxyacid dehydrogenase family. PdxB subfamily.</text>
</comment>
<comment type="subcellular location">
    <subcellularLocation>
        <location evidence="5">Cytoplasm</location>
    </subcellularLocation>
</comment>
<evidence type="ECO:0000313" key="9">
    <source>
        <dbReference type="EMBL" id="EJZ62097.1"/>
    </source>
</evidence>
<sequence length="371" mass="41802">MNTIPYIIADNKIPYLKGILEPYVRIDYLSPERINAQTVQDADILLIRTRTKCNRELLDRSRCRYIATATIGYDHIDTLYCKEKGISWQNAPGCNASSVGQYVLSSLLAWSKSTRKNLQDCTIGIVGVGHVGKIVARYGKLLGMQVLLNDPPRQEAESETDFVSLEKICREADIVTFHTPLTHEGKYPTYHLADTDFFNALEKTPLIINTARGEIINTEALKRALKQKKISSVILDCWENEPNIDKELLEQAFIATPHIAGYSADGKSEATRMIVQSVGKWIKTAIPTQNIVPPAPVREIIDLSGATNPLQQAVWESYNPFDDDLRLRKSPETFEMQRGLYPLRREFPAYYIKGIPPIGSPILENLGFHLV</sequence>
<comment type="pathway">
    <text evidence="5">Cofactor biosynthesis; pyridoxine 5'-phosphate biosynthesis; pyridoxine 5'-phosphate from D-erythrose 4-phosphate: step 2/5.</text>
</comment>
<dbReference type="Pfam" id="PF11890">
    <property type="entry name" value="DUF3410"/>
    <property type="match status" value="1"/>
</dbReference>
<keyword evidence="2 5" id="KW-0560">Oxidoreductase</keyword>
<comment type="caution">
    <text evidence="5">Lacks conserved residue(s) required for the propagation of feature annotation.</text>
</comment>
<dbReference type="UniPathway" id="UPA00244">
    <property type="reaction ID" value="UER00310"/>
</dbReference>
<evidence type="ECO:0000256" key="3">
    <source>
        <dbReference type="ARBA" id="ARBA00023027"/>
    </source>
</evidence>
<comment type="caution">
    <text evidence="9">The sequence shown here is derived from an EMBL/GenBank/DDBJ whole genome shotgun (WGS) entry which is preliminary data.</text>
</comment>
<feature type="active site" evidence="5">
    <location>
        <position position="212"/>
    </location>
</feature>
<comment type="function">
    <text evidence="5">Catalyzes the oxidation of erythronate-4-phosphate to 3-hydroxy-2-oxo-4-phosphonooxybutanoate.</text>
</comment>
<evidence type="ECO:0000259" key="7">
    <source>
        <dbReference type="Pfam" id="PF02826"/>
    </source>
</evidence>
<evidence type="ECO:0000259" key="6">
    <source>
        <dbReference type="Pfam" id="PF00389"/>
    </source>
</evidence>
<dbReference type="GO" id="GO:0033711">
    <property type="term" value="F:4-phosphoerythronate dehydrogenase activity"/>
    <property type="evidence" value="ECO:0007669"/>
    <property type="project" value="UniProtKB-EC"/>
</dbReference>
<feature type="binding site" evidence="5">
    <location>
        <position position="261"/>
    </location>
    <ligand>
        <name>NAD(+)</name>
        <dbReference type="ChEBI" id="CHEBI:57540"/>
    </ligand>
</feature>
<dbReference type="InterPro" id="IPR050418">
    <property type="entry name" value="D-iso_2-hydroxyacid_DH_PdxB"/>
</dbReference>
<dbReference type="AlphaFoldDB" id="K0WS52"/>
<dbReference type="Pfam" id="PF02826">
    <property type="entry name" value="2-Hacid_dh_C"/>
    <property type="match status" value="1"/>
</dbReference>
<gene>
    <name evidence="5" type="primary">pdxB</name>
    <name evidence="9" type="ORF">HMPREF9448_02780</name>
</gene>
<organism evidence="9 10">
    <name type="scientific">Barnesiella intestinihominis YIT 11860</name>
    <dbReference type="NCBI Taxonomy" id="742726"/>
    <lineage>
        <taxon>Bacteria</taxon>
        <taxon>Pseudomonadati</taxon>
        <taxon>Bacteroidota</taxon>
        <taxon>Bacteroidia</taxon>
        <taxon>Bacteroidales</taxon>
        <taxon>Barnesiellaceae</taxon>
        <taxon>Barnesiella</taxon>
    </lineage>
</organism>
<dbReference type="InterPro" id="IPR024531">
    <property type="entry name" value="Erythronate-4-P_DHase_dimer"/>
</dbReference>
<dbReference type="Pfam" id="PF00389">
    <property type="entry name" value="2-Hacid_dh"/>
    <property type="match status" value="1"/>
</dbReference>
<dbReference type="Gene3D" id="3.30.1370.170">
    <property type="match status" value="1"/>
</dbReference>
<evidence type="ECO:0000256" key="5">
    <source>
        <dbReference type="HAMAP-Rule" id="MF_01825"/>
    </source>
</evidence>
<feature type="binding site" evidence="5">
    <location>
        <position position="179"/>
    </location>
    <ligand>
        <name>NAD(+)</name>
        <dbReference type="ChEBI" id="CHEBI:57540"/>
    </ligand>
</feature>
<dbReference type="GeneID" id="77849951"/>
<name>K0WS52_9BACT</name>
<dbReference type="EMBL" id="ADLE01000018">
    <property type="protein sequence ID" value="EJZ62097.1"/>
    <property type="molecule type" value="Genomic_DNA"/>
</dbReference>
<keyword evidence="4 5" id="KW-0664">Pyridoxine biosynthesis</keyword>
<dbReference type="PANTHER" id="PTHR43761:SF1">
    <property type="entry name" value="D-ISOMER SPECIFIC 2-HYDROXYACID DEHYDROGENASE CATALYTIC DOMAIN-CONTAINING PROTEIN-RELATED"/>
    <property type="match status" value="1"/>
</dbReference>
<feature type="binding site" evidence="5">
    <location>
        <position position="262"/>
    </location>
    <ligand>
        <name>substrate</name>
    </ligand>
</feature>
<feature type="binding site" evidence="5">
    <location>
        <position position="49"/>
    </location>
    <ligand>
        <name>substrate</name>
    </ligand>
</feature>
<dbReference type="RefSeq" id="WP_008863151.1">
    <property type="nucleotide sequence ID" value="NZ_JH815206.1"/>
</dbReference>
<dbReference type="HAMAP" id="MF_01825">
    <property type="entry name" value="PdxB"/>
    <property type="match status" value="1"/>
</dbReference>
<dbReference type="InterPro" id="IPR006139">
    <property type="entry name" value="D-isomer_2_OHA_DH_cat_dom"/>
</dbReference>
<keyword evidence="10" id="KW-1185">Reference proteome</keyword>
<evidence type="ECO:0000259" key="8">
    <source>
        <dbReference type="Pfam" id="PF11890"/>
    </source>
</evidence>
<feature type="domain" description="D-isomer specific 2-hydroxyacid dehydrogenase NAD-binding" evidence="7">
    <location>
        <begin position="111"/>
        <end position="260"/>
    </location>
</feature>
<evidence type="ECO:0000256" key="4">
    <source>
        <dbReference type="ARBA" id="ARBA00023096"/>
    </source>
</evidence>
<feature type="binding site" evidence="5">
    <location>
        <position position="150"/>
    </location>
    <ligand>
        <name>NAD(+)</name>
        <dbReference type="ChEBI" id="CHEBI:57540"/>
    </ligand>
</feature>
<dbReference type="InterPro" id="IPR020921">
    <property type="entry name" value="Erythronate-4-P_DHase"/>
</dbReference>
<dbReference type="EC" id="1.1.1.290" evidence="5"/>
<comment type="catalytic activity">
    <reaction evidence="5">
        <text>4-phospho-D-erythronate + NAD(+) = (R)-3-hydroxy-2-oxo-4-phosphooxybutanoate + NADH + H(+)</text>
        <dbReference type="Rhea" id="RHEA:18829"/>
        <dbReference type="ChEBI" id="CHEBI:15378"/>
        <dbReference type="ChEBI" id="CHEBI:57540"/>
        <dbReference type="ChEBI" id="CHEBI:57945"/>
        <dbReference type="ChEBI" id="CHEBI:58538"/>
        <dbReference type="ChEBI" id="CHEBI:58766"/>
        <dbReference type="EC" id="1.1.1.290"/>
    </reaction>
</comment>
<dbReference type="PANTHER" id="PTHR43761">
    <property type="entry name" value="D-ISOMER SPECIFIC 2-HYDROXYACID DEHYDROGENASE FAMILY PROTEIN (AFU_ORTHOLOGUE AFUA_1G13630)"/>
    <property type="match status" value="1"/>
</dbReference>
<dbReference type="GO" id="GO:0046983">
    <property type="term" value="F:protein dimerization activity"/>
    <property type="evidence" value="ECO:0007669"/>
    <property type="project" value="InterPro"/>
</dbReference>
<dbReference type="CDD" id="cd12158">
    <property type="entry name" value="ErythrP_dh"/>
    <property type="match status" value="1"/>
</dbReference>
<feature type="domain" description="Erythronate-4-phosphate dehydrogenase dimerisation" evidence="8">
    <location>
        <begin position="308"/>
        <end position="366"/>
    </location>
</feature>
<proteinExistence type="inferred from homology"/>